<evidence type="ECO:0000313" key="4">
    <source>
        <dbReference type="EMBL" id="CAD5112723.1"/>
    </source>
</evidence>
<dbReference type="InterPro" id="IPR003961">
    <property type="entry name" value="FN3_dom"/>
</dbReference>
<feature type="domain" description="Fibronectin type-III" evidence="3">
    <location>
        <begin position="567"/>
        <end position="671"/>
    </location>
</feature>
<reference evidence="4 5" key="1">
    <citation type="submission" date="2020-08" db="EMBL/GenBank/DDBJ databases">
        <authorList>
            <person name="Hejnol A."/>
        </authorList>
    </citation>
    <scope>NUCLEOTIDE SEQUENCE [LARGE SCALE GENOMIC DNA]</scope>
</reference>
<dbReference type="InterPro" id="IPR050991">
    <property type="entry name" value="ECM_Regulatory_Proteins"/>
</dbReference>
<accession>A0A7I8V908</accession>
<dbReference type="InterPro" id="IPR036116">
    <property type="entry name" value="FN3_sf"/>
</dbReference>
<keyword evidence="1" id="KW-0677">Repeat</keyword>
<evidence type="ECO:0000313" key="5">
    <source>
        <dbReference type="Proteomes" id="UP000549394"/>
    </source>
</evidence>
<feature type="domain" description="Fibronectin type-III" evidence="3">
    <location>
        <begin position="341"/>
        <end position="437"/>
    </location>
</feature>
<organism evidence="4 5">
    <name type="scientific">Dimorphilus gyrociliatus</name>
    <dbReference type="NCBI Taxonomy" id="2664684"/>
    <lineage>
        <taxon>Eukaryota</taxon>
        <taxon>Metazoa</taxon>
        <taxon>Spiralia</taxon>
        <taxon>Lophotrochozoa</taxon>
        <taxon>Annelida</taxon>
        <taxon>Polychaeta</taxon>
        <taxon>Polychaeta incertae sedis</taxon>
        <taxon>Dinophilidae</taxon>
        <taxon>Dimorphilus</taxon>
    </lineage>
</organism>
<dbReference type="PANTHER" id="PTHR46708">
    <property type="entry name" value="TENASCIN"/>
    <property type="match status" value="1"/>
</dbReference>
<dbReference type="Pfam" id="PF00041">
    <property type="entry name" value="fn3"/>
    <property type="match status" value="2"/>
</dbReference>
<dbReference type="PANTHER" id="PTHR46708:SF2">
    <property type="entry name" value="FIBRONECTIN TYPE-III DOMAIN-CONTAINING PROTEIN"/>
    <property type="match status" value="1"/>
</dbReference>
<dbReference type="Gene3D" id="3.40.30.10">
    <property type="entry name" value="Glutaredoxin"/>
    <property type="match status" value="1"/>
</dbReference>
<evidence type="ECO:0000256" key="2">
    <source>
        <dbReference type="SAM" id="MobiDB-lite"/>
    </source>
</evidence>
<gene>
    <name evidence="4" type="ORF">DGYR_LOCUS1815</name>
</gene>
<dbReference type="CDD" id="cd00063">
    <property type="entry name" value="FN3"/>
    <property type="match status" value="5"/>
</dbReference>
<dbReference type="EMBL" id="CAJFCJ010000002">
    <property type="protein sequence ID" value="CAD5112723.1"/>
    <property type="molecule type" value="Genomic_DNA"/>
</dbReference>
<dbReference type="InterPro" id="IPR013783">
    <property type="entry name" value="Ig-like_fold"/>
</dbReference>
<dbReference type="OrthoDB" id="10036029at2759"/>
<sequence length="1710" mass="196254">MNSANENDKCKIRIIGTDVYEVSFQIKIKGDSLKRSIDHLTYRFIIDDEPKAYTFKTREISLTGIKPNSVNKVKIESFYSEYDTFKISNEVIIKCPKKPPPPVIQTVPIDEASQMTIRWKKPYSMQKVKKKKDICFYRVFMSDKQIGEVDAADISYDNYYKFPIHKSGNEQYSDIYVRSYAGENITTGDSREKVYCISESENSNIIPVTFLNFNEQSPVTSIQEISTKRIVINWSVHKAARDPPTIGFHLIKNNELHGSILPPEQTSFELTECILGETLSLQLIQIFAKNSLNCKQYETYDLVSSIPATPEDFIKFYIRGSPLICRFGKKITFNYTNLNCPIDGVKLVNLTENSAKITWKTKNLDDNKHFIDINNFLVKWWPGEYSKENVKVSNTEDREFMMDNLIQGLQYTVVVESLREELNTQMSDQLVIYSEKSAPLKFQMITLKSPITNLEVVESNSSSIKLQWRNMLDSPVHPMCFRIDATLRNSSEKVSALIVDSDKETALITNLKEKSKYLISFTVVTKEYMENYSEVHSSEILENDEPPPKDVWLPRTNILGMTSGADPPSDIHFIKATLTSIMVSWEPVTIYGSYRHQGSFLKWAEVDQFGDTQSENEDEDYFKMAVESNNAIISNLKPAAYYKVFVESVISVKLDLDDKNSQRDTILQKSKVYSFKMEITCPSPKPFITGFTATSISVGWRKPILFVDIGTGEDGSPRYQKLNLMGYKLRINDRPPVILPPSKQEFKVKECKQGEKTRIVLIALTSTQLEENDKNSVRSSTDSERSLDKEYNSSNFTLSSSVENDCVESFSKELYFIIPQKEIGQLSECGISYLKSDTDDVNNENMELNWDIYGSRENVKKVRVTYGNLAEKEKRETIFLDPLSSVEILPILEQSCIQEVVVTLYSKNNKLKPSSIKFHCATPERLFSPTIFVSNTTSDEFLIEWNEPELWDLESNTYQLYINEEKTKPLLKLDQRMLSINRNQELQRVQLQAISNSEGIENSYLSNILEVLPVATEIFAISVDDVTDTAIDLSWKSYSEGSDFHEYELVWKNEEFDSLITKKTRIRKGEKNCVIHKCHPGTVYYITLYAIDKSDNILSKTVETCIETSAFPEKPKLRISSINLESITVCWDECRTFGRAEIIIYKIYVNSIFEKAVPSDQLYFTYCKVYPLKQYAFQVQAVTAGNYSDSELSDTVVATLPRFKPPFLEDSFPFDRDTFIVCWEPPHIENLEIKYFKLICQDEKMGDVVQVISDLDNFTTKAELKNLGIGIFNIYLEIQTCESKKIFKSGILRIVQGIRPNPPTISLLLVDLKERLACKKLCCDLINERDKLISVINSSHRNLVQTRARGYLINVNFQLLRCLRFLRLSSHSIKVRLRWVKPQDNPEVPVSGYQVVVNGKLYGSILNKTVNHIELQLSPKTLKYKISMVSVCSKKQCISKHSEAIEFLTKPFLPFHYFAFFDNLGSIFEQSLKIEKHMPISRNMQIKFAKWSISLTSLLAVNIFDGNVQNLTSFRGSNYPTALLFWSNLNPYSFEMLKWFAKFAESTKLRASFISILSSKSIISNYAREIVAHKINQTIRRNDNYVHHFASNSSTYNKGCGKDILLSLGVKGVPTVIVIHPKDNIVWKGRYCAQNYEHFETFMSYVLTAEGREDMTNPWKFNNNFASARRSKILSKRSKLKSAKDRTAENEGMTINDGPISTSTRTKFIC</sequence>
<dbReference type="PROSITE" id="PS50853">
    <property type="entry name" value="FN3"/>
    <property type="match status" value="5"/>
</dbReference>
<dbReference type="Gene3D" id="2.60.40.10">
    <property type="entry name" value="Immunoglobulins"/>
    <property type="match status" value="5"/>
</dbReference>
<comment type="caution">
    <text evidence="4">The sequence shown here is derived from an EMBL/GenBank/DDBJ whole genome shotgun (WGS) entry which is preliminary data.</text>
</comment>
<feature type="domain" description="Fibronectin type-III" evidence="3">
    <location>
        <begin position="450"/>
        <end position="543"/>
    </location>
</feature>
<protein>
    <submittedName>
        <fullName evidence="4">DgyrCDS1941</fullName>
    </submittedName>
</protein>
<evidence type="ECO:0000259" key="3">
    <source>
        <dbReference type="PROSITE" id="PS50853"/>
    </source>
</evidence>
<name>A0A7I8V908_9ANNE</name>
<dbReference type="Proteomes" id="UP000549394">
    <property type="component" value="Unassembled WGS sequence"/>
</dbReference>
<keyword evidence="5" id="KW-1185">Reference proteome</keyword>
<feature type="domain" description="Fibronectin type-III" evidence="3">
    <location>
        <begin position="1111"/>
        <end position="1203"/>
    </location>
</feature>
<dbReference type="SMART" id="SM00060">
    <property type="entry name" value="FN3"/>
    <property type="match status" value="6"/>
</dbReference>
<dbReference type="SUPFAM" id="SSF49265">
    <property type="entry name" value="Fibronectin type III"/>
    <property type="match status" value="3"/>
</dbReference>
<feature type="domain" description="Fibronectin type-III" evidence="3">
    <location>
        <begin position="1017"/>
        <end position="1107"/>
    </location>
</feature>
<feature type="region of interest" description="Disordered" evidence="2">
    <location>
        <begin position="1678"/>
        <end position="1697"/>
    </location>
</feature>
<dbReference type="InterPro" id="IPR036249">
    <property type="entry name" value="Thioredoxin-like_sf"/>
</dbReference>
<dbReference type="SUPFAM" id="SSF52833">
    <property type="entry name" value="Thioredoxin-like"/>
    <property type="match status" value="1"/>
</dbReference>
<evidence type="ECO:0000256" key="1">
    <source>
        <dbReference type="ARBA" id="ARBA00022737"/>
    </source>
</evidence>
<proteinExistence type="predicted"/>